<evidence type="ECO:0000256" key="1">
    <source>
        <dbReference type="ARBA" id="ARBA00004651"/>
    </source>
</evidence>
<evidence type="ECO:0000256" key="6">
    <source>
        <dbReference type="ARBA" id="ARBA00023136"/>
    </source>
</evidence>
<feature type="transmembrane region" description="Helical" evidence="7">
    <location>
        <begin position="144"/>
        <end position="164"/>
    </location>
</feature>
<evidence type="ECO:0000313" key="9">
    <source>
        <dbReference type="Proteomes" id="UP000005019"/>
    </source>
</evidence>
<keyword evidence="3" id="KW-1003">Cell membrane</keyword>
<feature type="transmembrane region" description="Helical" evidence="7">
    <location>
        <begin position="170"/>
        <end position="193"/>
    </location>
</feature>
<keyword evidence="5 7" id="KW-1133">Transmembrane helix</keyword>
<dbReference type="CDD" id="cd13127">
    <property type="entry name" value="MATE_tuaB_like"/>
    <property type="match status" value="1"/>
</dbReference>
<dbReference type="Proteomes" id="UP000005019">
    <property type="component" value="Unassembled WGS sequence"/>
</dbReference>
<dbReference type="InterPro" id="IPR050833">
    <property type="entry name" value="Poly_Biosynth_Transport"/>
</dbReference>
<accession>F5RHH9</accession>
<evidence type="ECO:0000256" key="4">
    <source>
        <dbReference type="ARBA" id="ARBA00022692"/>
    </source>
</evidence>
<dbReference type="PANTHER" id="PTHR30250">
    <property type="entry name" value="PST FAMILY PREDICTED COLANIC ACID TRANSPORTER"/>
    <property type="match status" value="1"/>
</dbReference>
<dbReference type="EMBL" id="AFHG01000059">
    <property type="protein sequence ID" value="EGK69811.1"/>
    <property type="molecule type" value="Genomic_DNA"/>
</dbReference>
<reference evidence="8 9" key="1">
    <citation type="journal article" date="2011" name="J. Bacteriol.">
        <title>Genome sequence of Methyloversatilis universalis FAM5T, a methylotrophic representative of the order Rhodocyclales.</title>
        <authorList>
            <person name="Kittichotirat W."/>
            <person name="Good N.M."/>
            <person name="Hall R."/>
            <person name="Bringel F."/>
            <person name="Lajus A."/>
            <person name="Medigue C."/>
            <person name="Smalley N.E."/>
            <person name="Beck D."/>
            <person name="Bumgarner R."/>
            <person name="Vuilleumier S."/>
            <person name="Kalyuzhnaya M.G."/>
        </authorList>
    </citation>
    <scope>NUCLEOTIDE SEQUENCE [LARGE SCALE GENOMIC DNA]</scope>
    <source>
        <strain evidence="9">ATCC BAA-1314 / JCM 13912 / FAM5</strain>
    </source>
</reference>
<evidence type="ECO:0000256" key="5">
    <source>
        <dbReference type="ARBA" id="ARBA00022989"/>
    </source>
</evidence>
<comment type="subcellular location">
    <subcellularLocation>
        <location evidence="1">Cell membrane</location>
        <topology evidence="1">Multi-pass membrane protein</topology>
    </subcellularLocation>
</comment>
<evidence type="ECO:0000313" key="8">
    <source>
        <dbReference type="EMBL" id="EGK69811.1"/>
    </source>
</evidence>
<name>F5RHH9_METUF</name>
<dbReference type="STRING" id="1000565.METUNv1_03776"/>
<feature type="transmembrane region" description="Helical" evidence="7">
    <location>
        <begin position="49"/>
        <end position="67"/>
    </location>
</feature>
<comment type="similarity">
    <text evidence="2">Belongs to the polysaccharide synthase family.</text>
</comment>
<feature type="transmembrane region" description="Helical" evidence="7">
    <location>
        <begin position="379"/>
        <end position="398"/>
    </location>
</feature>
<gene>
    <name evidence="8" type="ORF">METUNv1_03776</name>
</gene>
<evidence type="ECO:0008006" key="10">
    <source>
        <dbReference type="Google" id="ProtNLM"/>
    </source>
</evidence>
<dbReference type="RefSeq" id="WP_008064375.1">
    <property type="nucleotide sequence ID" value="NZ_AFHG01000059.1"/>
</dbReference>
<sequence length="491" mass="53152">MSSAQSFRSSVRWLFVGSTGNQILGFLFGIVLTRLLAPEHFGVLLTTQVFTGFAGFLAGGGMGQALIRSKEATADDYRSVFTLQLAIGTAIYAFFFALAPAFSVWYENPIYTDLLRVSALSFIIRPFVNLPTTLLHRGMKFNTIALFNLGILIVTNVLSVIMAFAGMGVWALVLGGLIGSLVSVVVLQAITGWRPGFTRDFSRAKHLAQYGALTSATDIIFYLRQQASTAILSSTLGAAAVGLYNKGESLAKMPHAFVTGSVYHVLFRAIAAEQDNLDRCRYLLFRSVGLLAVYLTPLYILLFWVSDPLVGFVYGEKWLESAQVIAIICLAWPALLIDNMAGAVLGAQNWLHYELPVQIGALALTAVAVYVGQHYGIEGVAAAIVLVFYLSSIVMFWLAAKCLRARVQELVRALRPALLLNIPLLILSGGLYRLLTGTGGQLDLTGAIVLTGVSGLAYGLAFLFAPIESLATEQARYRGLITALVRRMRGA</sequence>
<dbReference type="eggNOG" id="COG2244">
    <property type="taxonomic scope" value="Bacteria"/>
</dbReference>
<keyword evidence="4 7" id="KW-0812">Transmembrane</keyword>
<evidence type="ECO:0000256" key="3">
    <source>
        <dbReference type="ARBA" id="ARBA00022475"/>
    </source>
</evidence>
<dbReference type="PANTHER" id="PTHR30250:SF10">
    <property type="entry name" value="LIPOPOLYSACCHARIDE BIOSYNTHESIS PROTEIN WZXC"/>
    <property type="match status" value="1"/>
</dbReference>
<proteinExistence type="inferred from homology"/>
<evidence type="ECO:0000256" key="2">
    <source>
        <dbReference type="ARBA" id="ARBA00007430"/>
    </source>
</evidence>
<comment type="caution">
    <text evidence="8">The sequence shown here is derived from an EMBL/GenBank/DDBJ whole genome shotgun (WGS) entry which is preliminary data.</text>
</comment>
<feature type="transmembrane region" description="Helical" evidence="7">
    <location>
        <begin position="447"/>
        <end position="467"/>
    </location>
</feature>
<feature type="transmembrane region" description="Helical" evidence="7">
    <location>
        <begin position="283"/>
        <end position="304"/>
    </location>
</feature>
<dbReference type="AlphaFoldDB" id="F5RHH9"/>
<keyword evidence="6 7" id="KW-0472">Membrane</keyword>
<feature type="transmembrane region" description="Helical" evidence="7">
    <location>
        <begin position="418"/>
        <end position="435"/>
    </location>
</feature>
<feature type="transmembrane region" description="Helical" evidence="7">
    <location>
        <begin position="324"/>
        <end position="346"/>
    </location>
</feature>
<feature type="transmembrane region" description="Helical" evidence="7">
    <location>
        <begin position="114"/>
        <end position="132"/>
    </location>
</feature>
<protein>
    <recommendedName>
        <fullName evidence="10">Lipopolysaccharide biosynthesis protein</fullName>
    </recommendedName>
</protein>
<feature type="transmembrane region" description="Helical" evidence="7">
    <location>
        <begin position="12"/>
        <end position="37"/>
    </location>
</feature>
<organism evidence="8 9">
    <name type="scientific">Methyloversatilis universalis (strain ATCC BAA-1314 / DSM 25237 / JCM 13912 / CCUG 52030 / FAM5)</name>
    <dbReference type="NCBI Taxonomy" id="1000565"/>
    <lineage>
        <taxon>Bacteria</taxon>
        <taxon>Pseudomonadati</taxon>
        <taxon>Pseudomonadota</taxon>
        <taxon>Betaproteobacteria</taxon>
        <taxon>Nitrosomonadales</taxon>
        <taxon>Sterolibacteriaceae</taxon>
        <taxon>Methyloversatilis</taxon>
    </lineage>
</organism>
<feature type="transmembrane region" description="Helical" evidence="7">
    <location>
        <begin position="79"/>
        <end position="102"/>
    </location>
</feature>
<dbReference type="OrthoDB" id="8538786at2"/>
<feature type="transmembrane region" description="Helical" evidence="7">
    <location>
        <begin position="353"/>
        <end position="373"/>
    </location>
</feature>
<keyword evidence="9" id="KW-1185">Reference proteome</keyword>
<dbReference type="Pfam" id="PF13440">
    <property type="entry name" value="Polysacc_synt_3"/>
    <property type="match status" value="1"/>
</dbReference>
<evidence type="ECO:0000256" key="7">
    <source>
        <dbReference type="SAM" id="Phobius"/>
    </source>
</evidence>
<dbReference type="GO" id="GO:0005886">
    <property type="term" value="C:plasma membrane"/>
    <property type="evidence" value="ECO:0007669"/>
    <property type="project" value="UniProtKB-SubCell"/>
</dbReference>